<comment type="caution">
    <text evidence="1">The sequence shown here is derived from an EMBL/GenBank/DDBJ whole genome shotgun (WGS) entry which is preliminary data.</text>
</comment>
<sequence>MTERTKRNLCLLGVVVGLMSVTLAYGQDKPDRLTFDVASIRRSNPNVRDGFIKAMPGGIGYSAQNIPVKLMISLMYKVPMRQITGAPDWLSTDGYDVEAKADQPYSKDDLQVMFQNLLADRFNLKFHKEIKEGPVYALTVDKSGSKMKVDESKQDFSIPMNYNADGVAVGKRVNMQYFCWWLGRVLHEDERPVIDRTGLTQYYDFTLSFAPVLPLNVSQEKLSDRSLDRPSIFDALKQQLGLKLEAEKGPVVYYVIDHVERPSAN</sequence>
<reference evidence="1" key="2">
    <citation type="submission" date="2020-09" db="EMBL/GenBank/DDBJ databases">
        <authorList>
            <person name="Sun Q."/>
            <person name="Zhou Y."/>
        </authorList>
    </citation>
    <scope>NUCLEOTIDE SEQUENCE</scope>
    <source>
        <strain evidence="1">CGMCC 1.15447</strain>
    </source>
</reference>
<dbReference type="InterPro" id="IPR017801">
    <property type="entry name" value="DUF3738"/>
</dbReference>
<dbReference type="Proteomes" id="UP000648801">
    <property type="component" value="Unassembled WGS sequence"/>
</dbReference>
<dbReference type="RefSeq" id="WP_188760481.1">
    <property type="nucleotide sequence ID" value="NZ_BMJB01000003.1"/>
</dbReference>
<organism evidence="1 2">
    <name type="scientific">Edaphobacter acidisoli</name>
    <dbReference type="NCBI Taxonomy" id="2040573"/>
    <lineage>
        <taxon>Bacteria</taxon>
        <taxon>Pseudomonadati</taxon>
        <taxon>Acidobacteriota</taxon>
        <taxon>Terriglobia</taxon>
        <taxon>Terriglobales</taxon>
        <taxon>Acidobacteriaceae</taxon>
        <taxon>Edaphobacter</taxon>
    </lineage>
</organism>
<name>A0A916S273_9BACT</name>
<dbReference type="Pfam" id="PF12543">
    <property type="entry name" value="DUF3738"/>
    <property type="match status" value="1"/>
</dbReference>
<gene>
    <name evidence="1" type="ORF">GCM10011507_31360</name>
</gene>
<evidence type="ECO:0008006" key="3">
    <source>
        <dbReference type="Google" id="ProtNLM"/>
    </source>
</evidence>
<reference evidence="1" key="1">
    <citation type="journal article" date="2014" name="Int. J. Syst. Evol. Microbiol.">
        <title>Complete genome sequence of Corynebacterium casei LMG S-19264T (=DSM 44701T), isolated from a smear-ripened cheese.</title>
        <authorList>
            <consortium name="US DOE Joint Genome Institute (JGI-PGF)"/>
            <person name="Walter F."/>
            <person name="Albersmeier A."/>
            <person name="Kalinowski J."/>
            <person name="Ruckert C."/>
        </authorList>
    </citation>
    <scope>NUCLEOTIDE SEQUENCE</scope>
    <source>
        <strain evidence="1">CGMCC 1.15447</strain>
    </source>
</reference>
<dbReference type="EMBL" id="BMJB01000003">
    <property type="protein sequence ID" value="GGA77842.1"/>
    <property type="molecule type" value="Genomic_DNA"/>
</dbReference>
<accession>A0A916S273</accession>
<evidence type="ECO:0000313" key="1">
    <source>
        <dbReference type="EMBL" id="GGA77842.1"/>
    </source>
</evidence>
<keyword evidence="2" id="KW-1185">Reference proteome</keyword>
<proteinExistence type="predicted"/>
<dbReference type="NCBIfam" id="TIGR03435">
    <property type="entry name" value="Soli_TIGR03435"/>
    <property type="match status" value="1"/>
</dbReference>
<dbReference type="AlphaFoldDB" id="A0A916S273"/>
<evidence type="ECO:0000313" key="2">
    <source>
        <dbReference type="Proteomes" id="UP000648801"/>
    </source>
</evidence>
<protein>
    <recommendedName>
        <fullName evidence="3">TIGR03435 family protein</fullName>
    </recommendedName>
</protein>